<sequence>LNVPLGSENESSLFTICFSSSVFGIPINSRPALAIAIVANISALSIRDDGSLEQRRAAS</sequence>
<dbReference type="AlphaFoldDB" id="A0A0N4X9K8"/>
<organism evidence="1">
    <name type="scientific">Haemonchus placei</name>
    <name type="common">Barber's pole worm</name>
    <dbReference type="NCBI Taxonomy" id="6290"/>
    <lineage>
        <taxon>Eukaryota</taxon>
        <taxon>Metazoa</taxon>
        <taxon>Ecdysozoa</taxon>
        <taxon>Nematoda</taxon>
        <taxon>Chromadorea</taxon>
        <taxon>Rhabditida</taxon>
        <taxon>Rhabditina</taxon>
        <taxon>Rhabditomorpha</taxon>
        <taxon>Strongyloidea</taxon>
        <taxon>Trichostrongylidae</taxon>
        <taxon>Haemonchus</taxon>
    </lineage>
</organism>
<proteinExistence type="predicted"/>
<accession>A0A0N4X9K8</accession>
<evidence type="ECO:0000313" key="1">
    <source>
        <dbReference type="WBParaSite" id="HPLM_0002105001-mRNA-1"/>
    </source>
</evidence>
<dbReference type="WBParaSite" id="HPLM_0002105001-mRNA-1">
    <property type="protein sequence ID" value="HPLM_0002105001-mRNA-1"/>
    <property type="gene ID" value="HPLM_0002105001"/>
</dbReference>
<name>A0A0N4X9K8_HAEPC</name>
<reference evidence="1" key="1">
    <citation type="submission" date="2017-02" db="UniProtKB">
        <authorList>
            <consortium name="WormBaseParasite"/>
        </authorList>
    </citation>
    <scope>IDENTIFICATION</scope>
</reference>
<protein>
    <submittedName>
        <fullName evidence="1">Amino acid transporter</fullName>
    </submittedName>
</protein>